<dbReference type="AlphaFoldDB" id="A0A9X2I199"/>
<proteinExistence type="predicted"/>
<reference evidence="1" key="1">
    <citation type="submission" date="2022-07" db="EMBL/GenBank/DDBJ databases">
        <title>Gramela sediminis sp. nov., isolated from deep-sea sediment of the Indian Ocean.</title>
        <authorList>
            <person name="Shi H."/>
        </authorList>
    </citation>
    <scope>NUCLEOTIDE SEQUENCE</scope>
    <source>
        <strain evidence="1">GC03-9</strain>
    </source>
</reference>
<organism evidence="1 2">
    <name type="scientific">Christiangramia oceanisediminis</name>
    <dbReference type="NCBI Taxonomy" id="2920386"/>
    <lineage>
        <taxon>Bacteria</taxon>
        <taxon>Pseudomonadati</taxon>
        <taxon>Bacteroidota</taxon>
        <taxon>Flavobacteriia</taxon>
        <taxon>Flavobacteriales</taxon>
        <taxon>Flavobacteriaceae</taxon>
        <taxon>Christiangramia</taxon>
    </lineage>
</organism>
<name>A0A9X2I199_9FLAO</name>
<protein>
    <submittedName>
        <fullName evidence="1">Uncharacterized protein</fullName>
    </submittedName>
</protein>
<dbReference type="RefSeq" id="WP_241550802.1">
    <property type="nucleotide sequence ID" value="NZ_JANCNS010000001.1"/>
</dbReference>
<dbReference type="EMBL" id="JANCNS010000001">
    <property type="protein sequence ID" value="MCP9198800.1"/>
    <property type="molecule type" value="Genomic_DNA"/>
</dbReference>
<accession>A0A9X2I199</accession>
<evidence type="ECO:0000313" key="1">
    <source>
        <dbReference type="EMBL" id="MCP9198800.1"/>
    </source>
</evidence>
<dbReference type="Proteomes" id="UP001155280">
    <property type="component" value="Unassembled WGS sequence"/>
</dbReference>
<comment type="caution">
    <text evidence="1">The sequence shown here is derived from an EMBL/GenBank/DDBJ whole genome shotgun (WGS) entry which is preliminary data.</text>
</comment>
<evidence type="ECO:0000313" key="2">
    <source>
        <dbReference type="Proteomes" id="UP001155280"/>
    </source>
</evidence>
<sequence length="232" mass="27602">MKRELIFEDRDKLRSITQDIKDYNPYLDKVKSTYENLEMGEFSDEVFNELKRSTSSIRKRFEEKLDTEIKKAGITMTSVSEKMKESPRKDFEAFEEAVNDLSSFSPNNSGKTFPRPDLSLEDITYMQGKFMISKTDQENILEKHCRIYLETEEEKRLYDKLQNFISVYNDLQEEIDSHNFKYNFGINGVHGVHYHFLQYDKNGKPEIKPGMIKHAMEWPKTLKKINERPRIR</sequence>
<gene>
    <name evidence="1" type="ORF">MKO06_02710</name>
</gene>
<keyword evidence="2" id="KW-1185">Reference proteome</keyword>